<dbReference type="AlphaFoldDB" id="D1PYG1"/>
<comment type="caution">
    <text evidence="12">The sequence shown here is derived from an EMBL/GenBank/DDBJ whole genome shotgun (WGS) entry which is preliminary data.</text>
</comment>
<dbReference type="Pfam" id="PF01618">
    <property type="entry name" value="MotA_ExbB"/>
    <property type="match status" value="1"/>
</dbReference>
<keyword evidence="3" id="KW-1003">Cell membrane</keyword>
<evidence type="ECO:0000256" key="1">
    <source>
        <dbReference type="ARBA" id="ARBA00004651"/>
    </source>
</evidence>
<feature type="domain" description="MotA/TolQ/ExbB proton channel" evidence="11">
    <location>
        <begin position="153"/>
        <end position="272"/>
    </location>
</feature>
<evidence type="ECO:0000256" key="6">
    <source>
        <dbReference type="ARBA" id="ARBA00022989"/>
    </source>
</evidence>
<evidence type="ECO:0000259" key="11">
    <source>
        <dbReference type="Pfam" id="PF01618"/>
    </source>
</evidence>
<dbReference type="InterPro" id="IPR050790">
    <property type="entry name" value="ExbB/TolQ_transport"/>
</dbReference>
<name>D1PYG1_9BACT</name>
<reference evidence="12 13" key="1">
    <citation type="submission" date="2009-10" db="EMBL/GenBank/DDBJ databases">
        <authorList>
            <person name="Qin X."/>
            <person name="Bachman B."/>
            <person name="Battles P."/>
            <person name="Bell A."/>
            <person name="Bess C."/>
            <person name="Bickham C."/>
            <person name="Chaboub L."/>
            <person name="Chen D."/>
            <person name="Coyle M."/>
            <person name="Deiros D.R."/>
            <person name="Dinh H."/>
            <person name="Forbes L."/>
            <person name="Fowler G."/>
            <person name="Francisco L."/>
            <person name="Fu Q."/>
            <person name="Gubbala S."/>
            <person name="Hale W."/>
            <person name="Han Y."/>
            <person name="Hemphill L."/>
            <person name="Highlander S.K."/>
            <person name="Hirani K."/>
            <person name="Hogues M."/>
            <person name="Jackson L."/>
            <person name="Jakkamsetti A."/>
            <person name="Javaid M."/>
            <person name="Jiang H."/>
            <person name="Korchina V."/>
            <person name="Kovar C."/>
            <person name="Lara F."/>
            <person name="Lee S."/>
            <person name="Mata R."/>
            <person name="Mathew T."/>
            <person name="Moen C."/>
            <person name="Morales K."/>
            <person name="Munidasa M."/>
            <person name="Nazareth L."/>
            <person name="Ngo R."/>
            <person name="Nguyen L."/>
            <person name="Okwuonu G."/>
            <person name="Ongeri F."/>
            <person name="Patil S."/>
            <person name="Petrosino J."/>
            <person name="Pham C."/>
            <person name="Pham P."/>
            <person name="Pu L.-L."/>
            <person name="Puazo M."/>
            <person name="Raj R."/>
            <person name="Reid J."/>
            <person name="Rouhana J."/>
            <person name="Saada N."/>
            <person name="Shang Y."/>
            <person name="Simmons D."/>
            <person name="Thornton R."/>
            <person name="Warren J."/>
            <person name="Weissenberger G."/>
            <person name="Zhang J."/>
            <person name="Zhang L."/>
            <person name="Zhou C."/>
            <person name="Zhu D."/>
            <person name="Muzny D."/>
            <person name="Worley K."/>
            <person name="Gibbs R."/>
        </authorList>
    </citation>
    <scope>NUCLEOTIDE SEQUENCE [LARGE SCALE GENOMIC DNA]</scope>
    <source>
        <strain evidence="12 13">DSM 17361</strain>
    </source>
</reference>
<feature type="signal peptide" evidence="10">
    <location>
        <begin position="1"/>
        <end position="23"/>
    </location>
</feature>
<dbReference type="HOGENOM" id="CLU_053325_4_1_10"/>
<keyword evidence="2 8" id="KW-0813">Transport</keyword>
<dbReference type="PANTHER" id="PTHR30625">
    <property type="entry name" value="PROTEIN TOLQ"/>
    <property type="match status" value="1"/>
</dbReference>
<dbReference type="RefSeq" id="WP_007174099.1">
    <property type="nucleotide sequence ID" value="NZ_GG704781.1"/>
</dbReference>
<evidence type="ECO:0000256" key="5">
    <source>
        <dbReference type="ARBA" id="ARBA00022927"/>
    </source>
</evidence>
<feature type="transmembrane region" description="Helical" evidence="9">
    <location>
        <begin position="193"/>
        <end position="217"/>
    </location>
</feature>
<keyword evidence="6 9" id="KW-1133">Transmembrane helix</keyword>
<keyword evidence="5 8" id="KW-0653">Protein transport</keyword>
<dbReference type="EMBL" id="ACKS01000077">
    <property type="protein sequence ID" value="EFA43626.1"/>
    <property type="molecule type" value="Genomic_DNA"/>
</dbReference>
<evidence type="ECO:0000256" key="9">
    <source>
        <dbReference type="SAM" id="Phobius"/>
    </source>
</evidence>
<feature type="chain" id="PRO_5003026789" evidence="10">
    <location>
        <begin position="24"/>
        <end position="290"/>
    </location>
</feature>
<dbReference type="GO" id="GO:0017038">
    <property type="term" value="P:protein import"/>
    <property type="evidence" value="ECO:0007669"/>
    <property type="project" value="TreeGrafter"/>
</dbReference>
<proteinExistence type="inferred from homology"/>
<dbReference type="eggNOG" id="COG0811">
    <property type="taxonomic scope" value="Bacteria"/>
</dbReference>
<evidence type="ECO:0000256" key="3">
    <source>
        <dbReference type="ARBA" id="ARBA00022475"/>
    </source>
</evidence>
<feature type="transmembrane region" description="Helical" evidence="9">
    <location>
        <begin position="93"/>
        <end position="111"/>
    </location>
</feature>
<keyword evidence="7 9" id="KW-0472">Membrane</keyword>
<dbReference type="PANTHER" id="PTHR30625:SF15">
    <property type="entry name" value="BIOPOLYMER TRANSPORT PROTEIN EXBB"/>
    <property type="match status" value="1"/>
</dbReference>
<organism evidence="12 13">
    <name type="scientific">Hallella bergensis DSM 17361</name>
    <dbReference type="NCBI Taxonomy" id="585502"/>
    <lineage>
        <taxon>Bacteria</taxon>
        <taxon>Pseudomonadati</taxon>
        <taxon>Bacteroidota</taxon>
        <taxon>Bacteroidia</taxon>
        <taxon>Bacteroidales</taxon>
        <taxon>Prevotellaceae</taxon>
        <taxon>Hallella</taxon>
    </lineage>
</organism>
<evidence type="ECO:0000313" key="13">
    <source>
        <dbReference type="Proteomes" id="UP000003160"/>
    </source>
</evidence>
<keyword evidence="10" id="KW-0732">Signal</keyword>
<dbReference type="InterPro" id="IPR002898">
    <property type="entry name" value="MotA_ExbB_proton_chnl"/>
</dbReference>
<feature type="transmembrane region" description="Helical" evidence="9">
    <location>
        <begin position="237"/>
        <end position="260"/>
    </location>
</feature>
<evidence type="ECO:0000256" key="7">
    <source>
        <dbReference type="ARBA" id="ARBA00023136"/>
    </source>
</evidence>
<dbReference type="GO" id="GO:0005886">
    <property type="term" value="C:plasma membrane"/>
    <property type="evidence" value="ECO:0007669"/>
    <property type="project" value="UniProtKB-SubCell"/>
</dbReference>
<accession>D1PYG1</accession>
<comment type="subcellular location">
    <subcellularLocation>
        <location evidence="1">Cell membrane</location>
        <topology evidence="1">Multi-pass membrane protein</topology>
    </subcellularLocation>
    <subcellularLocation>
        <location evidence="8">Membrane</location>
        <topology evidence="8">Multi-pass membrane protein</topology>
    </subcellularLocation>
</comment>
<gene>
    <name evidence="12" type="ORF">HMPREF0645_1996</name>
</gene>
<evidence type="ECO:0000256" key="8">
    <source>
        <dbReference type="RuleBase" id="RU004057"/>
    </source>
</evidence>
<keyword evidence="13" id="KW-1185">Reference proteome</keyword>
<evidence type="ECO:0000256" key="4">
    <source>
        <dbReference type="ARBA" id="ARBA00022692"/>
    </source>
</evidence>
<keyword evidence="4 9" id="KW-0812">Transmembrane</keyword>
<protein>
    <submittedName>
        <fullName evidence="12">Transporter, MotA/TolQ/ExbB proton channel family protein</fullName>
    </submittedName>
</protein>
<dbReference type="Proteomes" id="UP000003160">
    <property type="component" value="Unassembled WGS sequence"/>
</dbReference>
<evidence type="ECO:0000313" key="12">
    <source>
        <dbReference type="EMBL" id="EFA43626.1"/>
    </source>
</evidence>
<comment type="similarity">
    <text evidence="8">Belongs to the exbB/tolQ family.</text>
</comment>
<evidence type="ECO:0000256" key="2">
    <source>
        <dbReference type="ARBA" id="ARBA00022448"/>
    </source>
</evidence>
<sequence>MKNLVKRLILPFILVLCCCFLHAQSTPNVQGKKVDKNTEVHADSADLQERADSAASDDFLDEVLTETDSAQMTPIESVSFHKALKTKFIEGNAGFMSLVALALVLGLAFCIERMIYLSLSEINAKKFMNDLDKKLASGDIDGAKSQCRETRGPVASICYQGLERINETIDNIERSVVSYGSVQSANLEKGCSWITLFIVMAPSLGFLGTVIGMVMAFDQIQTAGDISPTIVASGMKVALITTIFGIIVALILQIFYNYILSKIEHLTSQMEESAISLLDSVMRYKLKNSK</sequence>
<evidence type="ECO:0000256" key="10">
    <source>
        <dbReference type="SAM" id="SignalP"/>
    </source>
</evidence>
<dbReference type="OrthoDB" id="4045at2"/>